<reference evidence="5 6" key="1">
    <citation type="journal article" date="2020" name="IScience">
        <title>Genome Sequencing of the Endangered Kingdonia uniflora (Circaeasteraceae, Ranunculales) Reveals Potential Mechanisms of Evolutionary Specialization.</title>
        <authorList>
            <person name="Sun Y."/>
            <person name="Deng T."/>
            <person name="Zhang A."/>
            <person name="Moore M.J."/>
            <person name="Landis J.B."/>
            <person name="Lin N."/>
            <person name="Zhang H."/>
            <person name="Zhang X."/>
            <person name="Huang J."/>
            <person name="Zhang X."/>
            <person name="Sun H."/>
            <person name="Wang H."/>
        </authorList>
    </citation>
    <scope>NUCLEOTIDE SEQUENCE [LARGE SCALE GENOMIC DNA]</scope>
    <source>
        <strain evidence="5">TB1705</strain>
        <tissue evidence="5">Leaf</tissue>
    </source>
</reference>
<dbReference type="Proteomes" id="UP000541444">
    <property type="component" value="Unassembled WGS sequence"/>
</dbReference>
<name>A0A7J7LAG2_9MAGN</name>
<protein>
    <recommendedName>
        <fullName evidence="4">Glycosyl hydrolase family 32 N-terminal domain-containing protein</fullName>
    </recommendedName>
</protein>
<feature type="domain" description="Glycosyl hydrolase family 32 N-terminal" evidence="4">
    <location>
        <begin position="4"/>
        <end position="151"/>
    </location>
</feature>
<sequence length="273" mass="30953">MSTTVWQGPDGRWRVIVGRKRSRRGTTILYRSKDFVHWVKSQHLLHSAENTGMWECTDFFLVSSVDKTNAKYVLKVSLNDTITKYDVYTVGQYYQEKDKYVPNTGSVEGDSGLRYDYGKYYASKSFFNSEKNQRILIGWVNESDTVENNADVEVSFELSMLKKAEVMDPSWVNPQLLCSQKGATVKGGVGPFGLLVLASKDLEEQTAVFFIVFRGNNRYVVLMCSDQSRSSLNHDPDKTTYGAFLDVDPLQENLSLQSLIDHSIVESFGVGRK</sequence>
<proteinExistence type="inferred from homology"/>
<organism evidence="5 6">
    <name type="scientific">Kingdonia uniflora</name>
    <dbReference type="NCBI Taxonomy" id="39325"/>
    <lineage>
        <taxon>Eukaryota</taxon>
        <taxon>Viridiplantae</taxon>
        <taxon>Streptophyta</taxon>
        <taxon>Embryophyta</taxon>
        <taxon>Tracheophyta</taxon>
        <taxon>Spermatophyta</taxon>
        <taxon>Magnoliopsida</taxon>
        <taxon>Ranunculales</taxon>
        <taxon>Circaeasteraceae</taxon>
        <taxon>Kingdonia</taxon>
    </lineage>
</organism>
<dbReference type="InterPro" id="IPR001362">
    <property type="entry name" value="Glyco_hydro_32"/>
</dbReference>
<evidence type="ECO:0000259" key="4">
    <source>
        <dbReference type="Pfam" id="PF00251"/>
    </source>
</evidence>
<evidence type="ECO:0000256" key="1">
    <source>
        <dbReference type="ARBA" id="ARBA00009902"/>
    </source>
</evidence>
<dbReference type="InterPro" id="IPR050551">
    <property type="entry name" value="Fructan_Metab_Enzymes"/>
</dbReference>
<dbReference type="Gene3D" id="2.115.10.20">
    <property type="entry name" value="Glycosyl hydrolase domain, family 43"/>
    <property type="match status" value="1"/>
</dbReference>
<dbReference type="SUPFAM" id="SSF49899">
    <property type="entry name" value="Concanavalin A-like lectins/glucanases"/>
    <property type="match status" value="1"/>
</dbReference>
<evidence type="ECO:0000256" key="2">
    <source>
        <dbReference type="ARBA" id="ARBA00022801"/>
    </source>
</evidence>
<keyword evidence="3" id="KW-0326">Glycosidase</keyword>
<dbReference type="InterPro" id="IPR023296">
    <property type="entry name" value="Glyco_hydro_beta-prop_sf"/>
</dbReference>
<dbReference type="PANTHER" id="PTHR31953">
    <property type="entry name" value="BETA-FRUCTOFURANOSIDASE, INSOLUBLE ISOENZYME CWINV1-RELATED"/>
    <property type="match status" value="1"/>
</dbReference>
<evidence type="ECO:0000313" key="6">
    <source>
        <dbReference type="Proteomes" id="UP000541444"/>
    </source>
</evidence>
<keyword evidence="2" id="KW-0378">Hydrolase</keyword>
<dbReference type="Gene3D" id="2.60.120.560">
    <property type="entry name" value="Exo-inulinase, domain 1"/>
    <property type="match status" value="1"/>
</dbReference>
<dbReference type="Pfam" id="PF00251">
    <property type="entry name" value="Glyco_hydro_32N"/>
    <property type="match status" value="1"/>
</dbReference>
<dbReference type="OrthoDB" id="202537at2759"/>
<dbReference type="EMBL" id="JACGCM010002460">
    <property type="protein sequence ID" value="KAF6139637.1"/>
    <property type="molecule type" value="Genomic_DNA"/>
</dbReference>
<dbReference type="SMART" id="SM00640">
    <property type="entry name" value="Glyco_32"/>
    <property type="match status" value="1"/>
</dbReference>
<dbReference type="InterPro" id="IPR013320">
    <property type="entry name" value="ConA-like_dom_sf"/>
</dbReference>
<evidence type="ECO:0000256" key="3">
    <source>
        <dbReference type="ARBA" id="ARBA00023295"/>
    </source>
</evidence>
<dbReference type="AlphaFoldDB" id="A0A7J7LAG2"/>
<gene>
    <name evidence="5" type="ORF">GIB67_033641</name>
</gene>
<dbReference type="GO" id="GO:0005975">
    <property type="term" value="P:carbohydrate metabolic process"/>
    <property type="evidence" value="ECO:0007669"/>
    <property type="project" value="InterPro"/>
</dbReference>
<dbReference type="GO" id="GO:0004553">
    <property type="term" value="F:hydrolase activity, hydrolyzing O-glycosyl compounds"/>
    <property type="evidence" value="ECO:0007669"/>
    <property type="project" value="InterPro"/>
</dbReference>
<comment type="similarity">
    <text evidence="1">Belongs to the glycosyl hydrolase 32 family.</text>
</comment>
<comment type="caution">
    <text evidence="5">The sequence shown here is derived from an EMBL/GenBank/DDBJ whole genome shotgun (WGS) entry which is preliminary data.</text>
</comment>
<accession>A0A7J7LAG2</accession>
<keyword evidence="6" id="KW-1185">Reference proteome</keyword>
<dbReference type="InterPro" id="IPR013148">
    <property type="entry name" value="Glyco_hydro_32_N"/>
</dbReference>
<dbReference type="SUPFAM" id="SSF75005">
    <property type="entry name" value="Arabinanase/levansucrase/invertase"/>
    <property type="match status" value="1"/>
</dbReference>
<evidence type="ECO:0000313" key="5">
    <source>
        <dbReference type="EMBL" id="KAF6139637.1"/>
    </source>
</evidence>